<dbReference type="EMBL" id="JACEIK010000999">
    <property type="protein sequence ID" value="MCD7464870.1"/>
    <property type="molecule type" value="Genomic_DNA"/>
</dbReference>
<organism evidence="1 2">
    <name type="scientific">Datura stramonium</name>
    <name type="common">Jimsonweed</name>
    <name type="synonym">Common thornapple</name>
    <dbReference type="NCBI Taxonomy" id="4076"/>
    <lineage>
        <taxon>Eukaryota</taxon>
        <taxon>Viridiplantae</taxon>
        <taxon>Streptophyta</taxon>
        <taxon>Embryophyta</taxon>
        <taxon>Tracheophyta</taxon>
        <taxon>Spermatophyta</taxon>
        <taxon>Magnoliopsida</taxon>
        <taxon>eudicotyledons</taxon>
        <taxon>Gunneridae</taxon>
        <taxon>Pentapetalae</taxon>
        <taxon>asterids</taxon>
        <taxon>lamiids</taxon>
        <taxon>Solanales</taxon>
        <taxon>Solanaceae</taxon>
        <taxon>Solanoideae</taxon>
        <taxon>Datureae</taxon>
        <taxon>Datura</taxon>
    </lineage>
</organism>
<gene>
    <name evidence="1" type="ORF">HAX54_053535</name>
</gene>
<name>A0ABS8T0J8_DATST</name>
<proteinExistence type="predicted"/>
<dbReference type="Proteomes" id="UP000823775">
    <property type="component" value="Unassembled WGS sequence"/>
</dbReference>
<reference evidence="1 2" key="1">
    <citation type="journal article" date="2021" name="BMC Genomics">
        <title>Datura genome reveals duplications of psychoactive alkaloid biosynthetic genes and high mutation rate following tissue culture.</title>
        <authorList>
            <person name="Rajewski A."/>
            <person name="Carter-House D."/>
            <person name="Stajich J."/>
            <person name="Litt A."/>
        </authorList>
    </citation>
    <scope>NUCLEOTIDE SEQUENCE [LARGE SCALE GENOMIC DNA]</scope>
    <source>
        <strain evidence="1">AR-01</strain>
    </source>
</reference>
<evidence type="ECO:0000313" key="2">
    <source>
        <dbReference type="Proteomes" id="UP000823775"/>
    </source>
</evidence>
<keyword evidence="2" id="KW-1185">Reference proteome</keyword>
<sequence length="155" mass="17385">MGEMRVKGRSVCCGDISPVSSDRRRRVRQMCEFHWTWVDSGSERWRVVRVYLVAGFGQTVVVSTGSEEEEKEGGDPKVMEGDGVVMCGWDCGVVVAGEEKEKKREGEAAVAFWNDGDEGEERKMKGGRRLVRGRGRKGIRRLGFCGEKEESGKMF</sequence>
<accession>A0ABS8T0J8</accession>
<comment type="caution">
    <text evidence="1">The sequence shown here is derived from an EMBL/GenBank/DDBJ whole genome shotgun (WGS) entry which is preliminary data.</text>
</comment>
<evidence type="ECO:0000313" key="1">
    <source>
        <dbReference type="EMBL" id="MCD7464870.1"/>
    </source>
</evidence>
<protein>
    <submittedName>
        <fullName evidence="1">Uncharacterized protein</fullName>
    </submittedName>
</protein>